<dbReference type="InterPro" id="IPR000772">
    <property type="entry name" value="Ricin_B_lectin"/>
</dbReference>
<dbReference type="HOGENOM" id="CLU_008020_1_1_11"/>
<feature type="region of interest" description="Disordered" evidence="1">
    <location>
        <begin position="1"/>
        <end position="24"/>
    </location>
</feature>
<feature type="domain" description="Ricin B lectin" evidence="2">
    <location>
        <begin position="760"/>
        <end position="897"/>
    </location>
</feature>
<dbReference type="Proteomes" id="UP000000851">
    <property type="component" value="Chromosome"/>
</dbReference>
<dbReference type="PROSITE" id="PS50231">
    <property type="entry name" value="RICIN_B_LECTIN"/>
    <property type="match status" value="1"/>
</dbReference>
<dbReference type="InterPro" id="IPR006311">
    <property type="entry name" value="TAT_signal"/>
</dbReference>
<dbReference type="Pfam" id="PF14200">
    <property type="entry name" value="RicinB_lectin_2"/>
    <property type="match status" value="2"/>
</dbReference>
<evidence type="ECO:0000259" key="2">
    <source>
        <dbReference type="SMART" id="SM00458"/>
    </source>
</evidence>
<reference evidence="3 4" key="1">
    <citation type="journal article" date="2009" name="Stand. Genomic Sci.">
        <title>Complete genome sequence of Catenulispora acidiphila type strain (ID 139908).</title>
        <authorList>
            <person name="Copeland A."/>
            <person name="Lapidus A."/>
            <person name="Glavina Del Rio T."/>
            <person name="Nolan M."/>
            <person name="Lucas S."/>
            <person name="Chen F."/>
            <person name="Tice H."/>
            <person name="Cheng J.F."/>
            <person name="Bruce D."/>
            <person name="Goodwin L."/>
            <person name="Pitluck S."/>
            <person name="Mikhailova N."/>
            <person name="Pati A."/>
            <person name="Ivanova N."/>
            <person name="Mavromatis K."/>
            <person name="Chen A."/>
            <person name="Palaniappan K."/>
            <person name="Chain P."/>
            <person name="Land M."/>
            <person name="Hauser L."/>
            <person name="Chang Y.J."/>
            <person name="Jeffries C.D."/>
            <person name="Chertkov O."/>
            <person name="Brettin T."/>
            <person name="Detter J.C."/>
            <person name="Han C."/>
            <person name="Ali Z."/>
            <person name="Tindall B.J."/>
            <person name="Goker M."/>
            <person name="Bristow J."/>
            <person name="Eisen J.A."/>
            <person name="Markowitz V."/>
            <person name="Hugenholtz P."/>
            <person name="Kyrpides N.C."/>
            <person name="Klenk H.P."/>
        </authorList>
    </citation>
    <scope>NUCLEOTIDE SEQUENCE [LARGE SCALE GENOMIC DNA]</scope>
    <source>
        <strain evidence="4">DSM 44928 / JCM 14897 / NBRC 102108 / NRRL B-24433 / ID139908</strain>
    </source>
</reference>
<proteinExistence type="predicted"/>
<dbReference type="PROSITE" id="PS51318">
    <property type="entry name" value="TAT"/>
    <property type="match status" value="1"/>
</dbReference>
<dbReference type="PANTHER" id="PTHR31987">
    <property type="entry name" value="GLUTAMINASE A-RELATED"/>
    <property type="match status" value="1"/>
</dbReference>
<dbReference type="CAZy" id="CBM13">
    <property type="family name" value="Carbohydrate-Binding Module Family 13"/>
</dbReference>
<dbReference type="OrthoDB" id="9757939at2"/>
<dbReference type="PANTHER" id="PTHR31987:SF1">
    <property type="entry name" value="GLUTAMINASE A"/>
    <property type="match status" value="1"/>
</dbReference>
<dbReference type="eggNOG" id="COG3387">
    <property type="taxonomic scope" value="Bacteria"/>
</dbReference>
<dbReference type="CDD" id="cd00161">
    <property type="entry name" value="beta-trefoil_Ricin-like"/>
    <property type="match status" value="1"/>
</dbReference>
<sequence length="897" mass="94743">MTENVSDRANAGDPGDASGAHTKPVDASRREVFRWLGAAAAVVGAGGAFATATPAQAAASRRLATGSNARLSTAAVNAPLPAASPAASTFAPLRPPATPLAVRSPYLSTWQASDTLTGTWSTFWNGHITALCGIARIDGAGWLFAGAPSSSIVPNTMTQTSLQLTATRSVYTFTGGGVRLTVTFFSPVDLTNLQRQCVPFSYVQMQAVSADGAAHSVQLHLDISAEWAHGDVTQLVNWSQQTSRANNIALSFTPTNPSTLAEHGDQASWGSVVLATAGGSGVTWQIGQDTVVRGAAVSSGSLSGTSDSAQPRAINNNWPVLGLNKDLGSVGTTPSASFVVALGHVRNPALSYLGSNLAPWWTTYWGPWADMVDWFLADYGSALSSATALESKLQNDSSTAVGGGTTGAHYAALTALALRQAVGGTELVNRNGTPWAFLKEISSDGNVSTIDVTYPAFPAYLYLSPSYLQMLLAPILDYCEHGGWPKTFAAHDLGSSYPNASGHNDGNEEDMPVEESANMLIMTAALLQHLPQATATATAQQHYTILKQWADYLVANALDPANQNQTDDFTGFIAHSANLALKGIIGIGAMGVVAGFAGNTTDHALYTSTSRSYISQWVSKGEDPAGTNLDLAYGSSTTWSLKYNGFSDQLLGLDLVPAGIAAQEAGWYQSHAGTYGVLLDPRNNYTKADWEIWTAAWLRDQGAIRDTLINGVYGFANTTPQRAPFSDWYVVATAAQQGFQNRPVVGGMFTLVAPRAASTTSWVRIQNQNSGKLLAVSGMSLADSANVTQWTDNGTVDHVWTVIPNPDGTVRIQNRNSGKVLAVNVQSLSDGAPIQQYQDNGTPDHLWHIIDAGNGWSKIVNAHSGKVLSVSNASTADGAQVTQWTDNGTTDHLWRFI</sequence>
<dbReference type="SMART" id="SM00458">
    <property type="entry name" value="RICIN"/>
    <property type="match status" value="1"/>
</dbReference>
<protein>
    <recommendedName>
        <fullName evidence="2">Ricin B lectin domain-containing protein</fullName>
    </recommendedName>
</protein>
<dbReference type="EMBL" id="CP001700">
    <property type="protein sequence ID" value="ACU75807.1"/>
    <property type="molecule type" value="Genomic_DNA"/>
</dbReference>
<dbReference type="InterPro" id="IPR052743">
    <property type="entry name" value="Glutaminase_GtaA"/>
</dbReference>
<dbReference type="AlphaFoldDB" id="C7Q3P2"/>
<dbReference type="Pfam" id="PF17168">
    <property type="entry name" value="DUF5127"/>
    <property type="match status" value="1"/>
</dbReference>
<dbReference type="RefSeq" id="WP_015795535.1">
    <property type="nucleotide sequence ID" value="NC_013131.1"/>
</dbReference>
<accession>C7Q3P2</accession>
<keyword evidence="4" id="KW-1185">Reference proteome</keyword>
<evidence type="ECO:0000313" key="4">
    <source>
        <dbReference type="Proteomes" id="UP000000851"/>
    </source>
</evidence>
<dbReference type="InParanoid" id="C7Q3P2"/>
<organism evidence="3 4">
    <name type="scientific">Catenulispora acidiphila (strain DSM 44928 / JCM 14897 / NBRC 102108 / NRRL B-24433 / ID139908)</name>
    <dbReference type="NCBI Taxonomy" id="479433"/>
    <lineage>
        <taxon>Bacteria</taxon>
        <taxon>Bacillati</taxon>
        <taxon>Actinomycetota</taxon>
        <taxon>Actinomycetes</taxon>
        <taxon>Catenulisporales</taxon>
        <taxon>Catenulisporaceae</taxon>
        <taxon>Catenulispora</taxon>
    </lineage>
</organism>
<gene>
    <name evidence="3" type="ordered locus">Caci_6977</name>
</gene>
<dbReference type="Pfam" id="PF16335">
    <property type="entry name" value="GtaA_6_Hairpin"/>
    <property type="match status" value="1"/>
</dbReference>
<dbReference type="InterPro" id="IPR035992">
    <property type="entry name" value="Ricin_B-like_lectins"/>
</dbReference>
<dbReference type="Gene3D" id="2.80.10.50">
    <property type="match status" value="2"/>
</dbReference>
<dbReference type="Pfam" id="PF16334">
    <property type="entry name" value="DUF4964"/>
    <property type="match status" value="1"/>
</dbReference>
<evidence type="ECO:0000313" key="3">
    <source>
        <dbReference type="EMBL" id="ACU75807.1"/>
    </source>
</evidence>
<dbReference type="KEGG" id="cai:Caci_6977"/>
<dbReference type="eggNOG" id="COG3533">
    <property type="taxonomic scope" value="Bacteria"/>
</dbReference>
<dbReference type="InterPro" id="IPR033433">
    <property type="entry name" value="GtaA_N"/>
</dbReference>
<dbReference type="SUPFAM" id="SSF50370">
    <property type="entry name" value="Ricin B-like lectins"/>
    <property type="match status" value="1"/>
</dbReference>
<dbReference type="InterPro" id="IPR032514">
    <property type="entry name" value="GtaA_central"/>
</dbReference>
<dbReference type="InterPro" id="IPR032515">
    <property type="entry name" value="DUF4964"/>
</dbReference>
<name>C7Q3P2_CATAD</name>
<evidence type="ECO:0000256" key="1">
    <source>
        <dbReference type="SAM" id="MobiDB-lite"/>
    </source>
</evidence>
<dbReference type="STRING" id="479433.Caci_6977"/>